<keyword evidence="3" id="KW-0238">DNA-binding</keyword>
<feature type="region of interest" description="Disordered" evidence="5">
    <location>
        <begin position="301"/>
        <end position="321"/>
    </location>
</feature>
<organism evidence="7 8">
    <name type="scientific">Caulobacter vibrioides OR37</name>
    <dbReference type="NCBI Taxonomy" id="1292034"/>
    <lineage>
        <taxon>Bacteria</taxon>
        <taxon>Pseudomonadati</taxon>
        <taxon>Pseudomonadota</taxon>
        <taxon>Alphaproteobacteria</taxon>
        <taxon>Caulobacterales</taxon>
        <taxon>Caulobacteraceae</taxon>
        <taxon>Caulobacter</taxon>
    </lineage>
</organism>
<evidence type="ECO:0000313" key="8">
    <source>
        <dbReference type="Proteomes" id="UP000013063"/>
    </source>
</evidence>
<evidence type="ECO:0000256" key="2">
    <source>
        <dbReference type="ARBA" id="ARBA00023015"/>
    </source>
</evidence>
<dbReference type="InterPro" id="IPR036390">
    <property type="entry name" value="WH_DNA-bd_sf"/>
</dbReference>
<evidence type="ECO:0000313" key="7">
    <source>
        <dbReference type="EMBL" id="ENZ81719.1"/>
    </source>
</evidence>
<dbReference type="Gene3D" id="1.10.10.10">
    <property type="entry name" value="Winged helix-like DNA-binding domain superfamily/Winged helix DNA-binding domain"/>
    <property type="match status" value="1"/>
</dbReference>
<evidence type="ECO:0000256" key="5">
    <source>
        <dbReference type="SAM" id="MobiDB-lite"/>
    </source>
</evidence>
<dbReference type="PATRIC" id="fig|1292034.3.peg.2301"/>
<dbReference type="Pfam" id="PF03466">
    <property type="entry name" value="LysR_substrate"/>
    <property type="match status" value="1"/>
</dbReference>
<dbReference type="InterPro" id="IPR005119">
    <property type="entry name" value="LysR_subst-bd"/>
</dbReference>
<evidence type="ECO:0000256" key="1">
    <source>
        <dbReference type="ARBA" id="ARBA00009437"/>
    </source>
</evidence>
<accession>R0EI94</accession>
<dbReference type="PROSITE" id="PS50931">
    <property type="entry name" value="HTH_LYSR"/>
    <property type="match status" value="1"/>
</dbReference>
<comment type="similarity">
    <text evidence="1">Belongs to the LysR transcriptional regulatory family.</text>
</comment>
<dbReference type="GO" id="GO:0003677">
    <property type="term" value="F:DNA binding"/>
    <property type="evidence" value="ECO:0007669"/>
    <property type="project" value="UniProtKB-KW"/>
</dbReference>
<sequence length="321" mass="34512" precursor="true">MEQKKDGKRGLGALSLQVLRTFVTVAETGSFSNAAKLLEIAQPTVSFQIAAVEDMLGATLFHRRPKPELTSIGRDVYTRVRIILSRVNELEASLDQFKQLELGQIRIGISAPRCAMSLIGAFMRAHPGVDVHTIAGNSDDLLGLLEQNRIDIAVAGLPQAVTDFNCRLIEAIHLCAWLPAGDALAGRSAIDLDTVAALPLVMREQGSITRRIFESACAEKNLTPDIRLTLHGRESVREAVAAGVGAGIVFNSEANFDSRVSFIPIEPRIVAGTYLIYPETLSDLPAVRAFVDLTERKQPGSPSLLPAAQGARADRPAASVA</sequence>
<evidence type="ECO:0000256" key="3">
    <source>
        <dbReference type="ARBA" id="ARBA00023125"/>
    </source>
</evidence>
<keyword evidence="4" id="KW-0804">Transcription</keyword>
<proteinExistence type="inferred from homology"/>
<dbReference type="GO" id="GO:0032993">
    <property type="term" value="C:protein-DNA complex"/>
    <property type="evidence" value="ECO:0007669"/>
    <property type="project" value="TreeGrafter"/>
</dbReference>
<dbReference type="RefSeq" id="WP_004619862.1">
    <property type="nucleotide sequence ID" value="NZ_APMP01000013.1"/>
</dbReference>
<dbReference type="PRINTS" id="PR00039">
    <property type="entry name" value="HTHLYSR"/>
</dbReference>
<dbReference type="eggNOG" id="COG0583">
    <property type="taxonomic scope" value="Bacteria"/>
</dbReference>
<dbReference type="EMBL" id="APMP01000013">
    <property type="protein sequence ID" value="ENZ81719.1"/>
    <property type="molecule type" value="Genomic_DNA"/>
</dbReference>
<dbReference type="Gene3D" id="3.40.190.290">
    <property type="match status" value="1"/>
</dbReference>
<dbReference type="Pfam" id="PF00126">
    <property type="entry name" value="HTH_1"/>
    <property type="match status" value="1"/>
</dbReference>
<dbReference type="AlphaFoldDB" id="R0EI94"/>
<gene>
    <name evidence="7" type="ORF">OR37_02316</name>
</gene>
<evidence type="ECO:0000256" key="4">
    <source>
        <dbReference type="ARBA" id="ARBA00023163"/>
    </source>
</evidence>
<feature type="compositionally biased region" description="Low complexity" evidence="5">
    <location>
        <begin position="306"/>
        <end position="321"/>
    </location>
</feature>
<dbReference type="PANTHER" id="PTHR30346:SF30">
    <property type="entry name" value="SMALL NEUTRAL PROTEASE REGULATORY PROTEIN"/>
    <property type="match status" value="1"/>
</dbReference>
<protein>
    <submittedName>
        <fullName evidence="7">Transcriptional regulator</fullName>
    </submittedName>
</protein>
<name>R0EI94_CAUVI</name>
<dbReference type="SUPFAM" id="SSF53850">
    <property type="entry name" value="Periplasmic binding protein-like II"/>
    <property type="match status" value="1"/>
</dbReference>
<reference evidence="7 8" key="1">
    <citation type="journal article" date="2013" name="Genome Announc.">
        <title>Draft Genome Sequence for Caulobacter sp. Strain OR37, a Bacterium Tolerant to Heavy Metals.</title>
        <authorList>
            <person name="Utturkar S.M."/>
            <person name="Bollmann A."/>
            <person name="Brzoska R.M."/>
            <person name="Klingeman D.M."/>
            <person name="Epstein S.E."/>
            <person name="Palumbo A.V."/>
            <person name="Brown S.D."/>
        </authorList>
    </citation>
    <scope>NUCLEOTIDE SEQUENCE [LARGE SCALE GENOMIC DNA]</scope>
    <source>
        <strain evidence="7 8">OR37</strain>
    </source>
</reference>
<dbReference type="PANTHER" id="PTHR30346">
    <property type="entry name" value="TRANSCRIPTIONAL DUAL REGULATOR HCAR-RELATED"/>
    <property type="match status" value="1"/>
</dbReference>
<comment type="caution">
    <text evidence="7">The sequence shown here is derived from an EMBL/GenBank/DDBJ whole genome shotgun (WGS) entry which is preliminary data.</text>
</comment>
<dbReference type="SUPFAM" id="SSF46785">
    <property type="entry name" value="Winged helix' DNA-binding domain"/>
    <property type="match status" value="1"/>
</dbReference>
<keyword evidence="2" id="KW-0805">Transcription regulation</keyword>
<dbReference type="InterPro" id="IPR000847">
    <property type="entry name" value="LysR_HTH_N"/>
</dbReference>
<dbReference type="FunFam" id="1.10.10.10:FF:000001">
    <property type="entry name" value="LysR family transcriptional regulator"/>
    <property type="match status" value="1"/>
</dbReference>
<dbReference type="CDD" id="cd05466">
    <property type="entry name" value="PBP2_LTTR_substrate"/>
    <property type="match status" value="1"/>
</dbReference>
<dbReference type="OrthoDB" id="9815174at2"/>
<dbReference type="GO" id="GO:0003700">
    <property type="term" value="F:DNA-binding transcription factor activity"/>
    <property type="evidence" value="ECO:0007669"/>
    <property type="project" value="InterPro"/>
</dbReference>
<evidence type="ECO:0000259" key="6">
    <source>
        <dbReference type="PROSITE" id="PS50931"/>
    </source>
</evidence>
<dbReference type="Proteomes" id="UP000013063">
    <property type="component" value="Unassembled WGS sequence"/>
</dbReference>
<dbReference type="InterPro" id="IPR036388">
    <property type="entry name" value="WH-like_DNA-bd_sf"/>
</dbReference>
<feature type="domain" description="HTH lysR-type" evidence="6">
    <location>
        <begin position="14"/>
        <end position="70"/>
    </location>
</feature>
<dbReference type="STRING" id="1292034.OR37_02316"/>
<keyword evidence="8" id="KW-1185">Reference proteome</keyword>